<accession>A0A7S4SH52</accession>
<dbReference type="PANTHER" id="PTHR12303">
    <property type="entry name" value="CARNOSINE N-METHYLTRANSFERASE"/>
    <property type="match status" value="1"/>
</dbReference>
<dbReference type="SMART" id="SM01296">
    <property type="entry name" value="N2227"/>
    <property type="match status" value="1"/>
</dbReference>
<gene>
    <name evidence="6" type="ORF">DBRI00130_LOCUS34292</name>
</gene>
<dbReference type="EC" id="2.1.1.22" evidence="2"/>
<evidence type="ECO:0000313" key="6">
    <source>
        <dbReference type="EMBL" id="CAE4643922.1"/>
    </source>
</evidence>
<sequence length="431" mass="48760">MEHHQENGVNNNEEEYTSIATQTKMSDDDDENAHLEEVCDSFRQYATFARCDRAGRAHRLLTSLPQSQLEFLPQSMKPGTSEAMEREKEMQKAEIRNQFFIDSMLRHVGMPNSQDITQQEKHSMKKGKKKWSSDDNMSKVSSVLKSLVRDWSEEGAAERSQSYQPILDGVEKYLSLDGSMNHPPRLVVPGAGVGRLALELYARGYEVQGNEFSFHMLLASDFILNGGCSPERPFAISPWLTETRNVRCAADRARGILVPDVDPVSLIMGGSAKASSRDQHEPPEFSMAAGEFVSIYSNPKEHGKWDAVISCFFLDTAHSIIKYMKTIYDMLKDDGIMINFGPLLYHWSGPPMRPNDKSVDDYHKRNSGLDNRYLSSVDMSWDDVKDVMTNVGFVLEEERLGIPARYTSDSTSMMATEYNCVYCVVRKPAKK</sequence>
<dbReference type="EMBL" id="HBNS01044240">
    <property type="protein sequence ID" value="CAE4643922.1"/>
    <property type="molecule type" value="Transcribed_RNA"/>
</dbReference>
<dbReference type="InterPro" id="IPR012901">
    <property type="entry name" value="CARME"/>
</dbReference>
<evidence type="ECO:0000256" key="2">
    <source>
        <dbReference type="ARBA" id="ARBA00012003"/>
    </source>
</evidence>
<keyword evidence="4" id="KW-0808">Transferase</keyword>
<dbReference type="PANTHER" id="PTHR12303:SF6">
    <property type="entry name" value="CARNOSINE N-METHYLTRANSFERASE"/>
    <property type="match status" value="1"/>
</dbReference>
<dbReference type="AlphaFoldDB" id="A0A7S4SH52"/>
<protein>
    <recommendedName>
        <fullName evidence="2">carnosine N-methyltransferase</fullName>
        <ecNumber evidence="2">2.1.1.22</ecNumber>
    </recommendedName>
</protein>
<evidence type="ECO:0000256" key="4">
    <source>
        <dbReference type="ARBA" id="ARBA00022679"/>
    </source>
</evidence>
<evidence type="ECO:0000256" key="1">
    <source>
        <dbReference type="ARBA" id="ARBA00010086"/>
    </source>
</evidence>
<organism evidence="6">
    <name type="scientific">Ditylum brightwellii</name>
    <dbReference type="NCBI Taxonomy" id="49249"/>
    <lineage>
        <taxon>Eukaryota</taxon>
        <taxon>Sar</taxon>
        <taxon>Stramenopiles</taxon>
        <taxon>Ochrophyta</taxon>
        <taxon>Bacillariophyta</taxon>
        <taxon>Mediophyceae</taxon>
        <taxon>Lithodesmiophycidae</taxon>
        <taxon>Lithodesmiales</taxon>
        <taxon>Lithodesmiaceae</taxon>
        <taxon>Ditylum</taxon>
    </lineage>
</organism>
<reference evidence="6" key="1">
    <citation type="submission" date="2021-01" db="EMBL/GenBank/DDBJ databases">
        <authorList>
            <person name="Corre E."/>
            <person name="Pelletier E."/>
            <person name="Niang G."/>
            <person name="Scheremetjew M."/>
            <person name="Finn R."/>
            <person name="Kale V."/>
            <person name="Holt S."/>
            <person name="Cochrane G."/>
            <person name="Meng A."/>
            <person name="Brown T."/>
            <person name="Cohen L."/>
        </authorList>
    </citation>
    <scope>NUCLEOTIDE SEQUENCE</scope>
    <source>
        <strain evidence="6">GSO104</strain>
    </source>
</reference>
<name>A0A7S4SH52_9STRA</name>
<comment type="similarity">
    <text evidence="1">Belongs to the carnosine N-methyltransferase family.</text>
</comment>
<keyword evidence="5" id="KW-0949">S-adenosyl-L-methionine</keyword>
<proteinExistence type="inferred from homology"/>
<dbReference type="SUPFAM" id="SSF53335">
    <property type="entry name" value="S-adenosyl-L-methionine-dependent methyltransferases"/>
    <property type="match status" value="1"/>
</dbReference>
<keyword evidence="3" id="KW-0489">Methyltransferase</keyword>
<dbReference type="InterPro" id="IPR029063">
    <property type="entry name" value="SAM-dependent_MTases_sf"/>
</dbReference>
<evidence type="ECO:0000256" key="5">
    <source>
        <dbReference type="ARBA" id="ARBA00022691"/>
    </source>
</evidence>
<dbReference type="Pfam" id="PF07942">
    <property type="entry name" value="CARME"/>
    <property type="match status" value="1"/>
</dbReference>
<dbReference type="GO" id="GO:0032259">
    <property type="term" value="P:methylation"/>
    <property type="evidence" value="ECO:0007669"/>
    <property type="project" value="UniProtKB-KW"/>
</dbReference>
<dbReference type="Gene3D" id="3.40.50.150">
    <property type="entry name" value="Vaccinia Virus protein VP39"/>
    <property type="match status" value="1"/>
</dbReference>
<dbReference type="GO" id="GO:0030735">
    <property type="term" value="F:carnosine N-methyltransferase activity"/>
    <property type="evidence" value="ECO:0007669"/>
    <property type="project" value="UniProtKB-EC"/>
</dbReference>
<evidence type="ECO:0000256" key="3">
    <source>
        <dbReference type="ARBA" id="ARBA00022603"/>
    </source>
</evidence>